<keyword evidence="3" id="KW-1185">Reference proteome</keyword>
<feature type="compositionally biased region" description="Basic and acidic residues" evidence="1">
    <location>
        <begin position="445"/>
        <end position="458"/>
    </location>
</feature>
<comment type="caution">
    <text evidence="2">The sequence shown here is derived from an EMBL/GenBank/DDBJ whole genome shotgun (WGS) entry which is preliminary data.</text>
</comment>
<proteinExistence type="predicted"/>
<gene>
    <name evidence="2" type="ORF">HU200_057791</name>
</gene>
<reference evidence="2" key="1">
    <citation type="submission" date="2020-07" db="EMBL/GenBank/DDBJ databases">
        <title>Genome sequence and genetic diversity analysis of an under-domesticated orphan crop, white fonio (Digitaria exilis).</title>
        <authorList>
            <person name="Bennetzen J.L."/>
            <person name="Chen S."/>
            <person name="Ma X."/>
            <person name="Wang X."/>
            <person name="Yssel A.E.J."/>
            <person name="Chaluvadi S.R."/>
            <person name="Johnson M."/>
            <person name="Gangashetty P."/>
            <person name="Hamidou F."/>
            <person name="Sanogo M.D."/>
            <person name="Zwaenepoel A."/>
            <person name="Wallace J."/>
            <person name="Van De Peer Y."/>
            <person name="Van Deynze A."/>
        </authorList>
    </citation>
    <scope>NUCLEOTIDE SEQUENCE</scope>
    <source>
        <tissue evidence="2">Leaves</tissue>
    </source>
</reference>
<feature type="region of interest" description="Disordered" evidence="1">
    <location>
        <begin position="324"/>
        <end position="368"/>
    </location>
</feature>
<organism evidence="2 3">
    <name type="scientific">Digitaria exilis</name>
    <dbReference type="NCBI Taxonomy" id="1010633"/>
    <lineage>
        <taxon>Eukaryota</taxon>
        <taxon>Viridiplantae</taxon>
        <taxon>Streptophyta</taxon>
        <taxon>Embryophyta</taxon>
        <taxon>Tracheophyta</taxon>
        <taxon>Spermatophyta</taxon>
        <taxon>Magnoliopsida</taxon>
        <taxon>Liliopsida</taxon>
        <taxon>Poales</taxon>
        <taxon>Poaceae</taxon>
        <taxon>PACMAD clade</taxon>
        <taxon>Panicoideae</taxon>
        <taxon>Panicodae</taxon>
        <taxon>Paniceae</taxon>
        <taxon>Anthephorinae</taxon>
        <taxon>Digitaria</taxon>
    </lineage>
</organism>
<evidence type="ECO:0000313" key="3">
    <source>
        <dbReference type="Proteomes" id="UP000636709"/>
    </source>
</evidence>
<feature type="region of interest" description="Disordered" evidence="1">
    <location>
        <begin position="29"/>
        <end position="78"/>
    </location>
</feature>
<sequence>MKAVGAVGVPMNNTCGVEVVGAQQLATCPPAPTTDQAPARADKRCWGRARESDGRYSKENPVGVSFGDGTGSSSHASRRLPAPISLAPEQNFFVGWRQNTHAKSLARADPLLARAKSHPPKSHRKTSRRSSMRQQDKQAAMARELLAASAWREGNAAAAHAQKIAERGGTRCSDGSGWGARHKLPRRRRRRHVSARDMSAAKQAPSGGAGESDGVGRWRVLLSYLSAAAAPAINNASRGRDGVVRGGGAELETEWIMLVVWNSTDAGDSAGSWTVPAPQVAVAAWCAARPGPASPPVASPSRQPACTHAPVASCRHAKRNQQLLRADKERDGTGRGTTACDSGASPVSLIRGDAAGSPRLEQEEPTLRAGADADTREVMRHSLECFSAELTADSLDRARTHACDAASAADACPPASKQARSDAVTEETHDSLSVCQHGLAFPPNPRKEAAGRPRRTPEEGPPAYCSQGRTRTNEQAGRQLSRSFSLLASSFPAGLGSYVTLACTRILCCVALLFRFRQGAFPILFGVPSSLIARNPLPIIECLPRPTLLL</sequence>
<feature type="region of interest" description="Disordered" evidence="1">
    <location>
        <begin position="166"/>
        <end position="212"/>
    </location>
</feature>
<feature type="compositionally biased region" description="Basic residues" evidence="1">
    <location>
        <begin position="115"/>
        <end position="131"/>
    </location>
</feature>
<evidence type="ECO:0000256" key="1">
    <source>
        <dbReference type="SAM" id="MobiDB-lite"/>
    </source>
</evidence>
<feature type="region of interest" description="Disordered" evidence="1">
    <location>
        <begin position="435"/>
        <end position="472"/>
    </location>
</feature>
<name>A0A835AGJ1_9POAL</name>
<feature type="region of interest" description="Disordered" evidence="1">
    <location>
        <begin position="113"/>
        <end position="141"/>
    </location>
</feature>
<protein>
    <submittedName>
        <fullName evidence="2">Uncharacterized protein</fullName>
    </submittedName>
</protein>
<accession>A0A835AGJ1</accession>
<feature type="compositionally biased region" description="Basic and acidic residues" evidence="1">
    <location>
        <begin position="40"/>
        <end position="58"/>
    </location>
</feature>
<dbReference type="Proteomes" id="UP000636709">
    <property type="component" value="Unassembled WGS sequence"/>
</dbReference>
<feature type="compositionally biased region" description="Basic residues" evidence="1">
    <location>
        <begin position="180"/>
        <end position="193"/>
    </location>
</feature>
<evidence type="ECO:0000313" key="2">
    <source>
        <dbReference type="EMBL" id="KAF8660225.1"/>
    </source>
</evidence>
<dbReference type="AlphaFoldDB" id="A0A835AGJ1"/>
<dbReference type="EMBL" id="JACEFO010002444">
    <property type="protein sequence ID" value="KAF8660225.1"/>
    <property type="molecule type" value="Genomic_DNA"/>
</dbReference>